<evidence type="ECO:0000256" key="10">
    <source>
        <dbReference type="PROSITE-ProRule" id="PRU00042"/>
    </source>
</evidence>
<feature type="domain" description="C2H2-type" evidence="12">
    <location>
        <begin position="653"/>
        <end position="685"/>
    </location>
</feature>
<dbReference type="Gene3D" id="3.30.160.60">
    <property type="entry name" value="Classic Zinc Finger"/>
    <property type="match status" value="7"/>
</dbReference>
<dbReference type="PANTHER" id="PTHR24408">
    <property type="entry name" value="ZINC FINGER PROTEIN"/>
    <property type="match status" value="1"/>
</dbReference>
<name>H2Z5J7_CIOSA</name>
<organism evidence="13 14">
    <name type="scientific">Ciona savignyi</name>
    <name type="common">Pacific transparent sea squirt</name>
    <dbReference type="NCBI Taxonomy" id="51511"/>
    <lineage>
        <taxon>Eukaryota</taxon>
        <taxon>Metazoa</taxon>
        <taxon>Chordata</taxon>
        <taxon>Tunicata</taxon>
        <taxon>Ascidiacea</taxon>
        <taxon>Phlebobranchia</taxon>
        <taxon>Cionidae</taxon>
        <taxon>Ciona</taxon>
    </lineage>
</organism>
<feature type="region of interest" description="Disordered" evidence="11">
    <location>
        <begin position="735"/>
        <end position="773"/>
    </location>
</feature>
<reference evidence="14" key="1">
    <citation type="submission" date="2003-08" db="EMBL/GenBank/DDBJ databases">
        <authorList>
            <person name="Birren B."/>
            <person name="Nusbaum C."/>
            <person name="Abebe A."/>
            <person name="Abouelleil A."/>
            <person name="Adekoya E."/>
            <person name="Ait-zahra M."/>
            <person name="Allen N."/>
            <person name="Allen T."/>
            <person name="An P."/>
            <person name="Anderson M."/>
            <person name="Anderson S."/>
            <person name="Arachchi H."/>
            <person name="Armbruster J."/>
            <person name="Bachantsang P."/>
            <person name="Baldwin J."/>
            <person name="Barry A."/>
            <person name="Bayul T."/>
            <person name="Blitshsteyn B."/>
            <person name="Bloom T."/>
            <person name="Blye J."/>
            <person name="Boguslavskiy L."/>
            <person name="Borowsky M."/>
            <person name="Boukhgalter B."/>
            <person name="Brunache A."/>
            <person name="Butler J."/>
            <person name="Calixte N."/>
            <person name="Calvo S."/>
            <person name="Camarata J."/>
            <person name="Campo K."/>
            <person name="Chang J."/>
            <person name="Cheshatsang Y."/>
            <person name="Citroen M."/>
            <person name="Collymore A."/>
            <person name="Considine T."/>
            <person name="Cook A."/>
            <person name="Cooke P."/>
            <person name="Corum B."/>
            <person name="Cuomo C."/>
            <person name="David R."/>
            <person name="Dawoe T."/>
            <person name="Degray S."/>
            <person name="Dodge S."/>
            <person name="Dooley K."/>
            <person name="Dorje P."/>
            <person name="Dorjee K."/>
            <person name="Dorris L."/>
            <person name="Duffey N."/>
            <person name="Dupes A."/>
            <person name="Elkins T."/>
            <person name="Engels R."/>
            <person name="Erickson J."/>
            <person name="Farina A."/>
            <person name="Faro S."/>
            <person name="Ferreira P."/>
            <person name="Fischer H."/>
            <person name="Fitzgerald M."/>
            <person name="Foley K."/>
            <person name="Gage D."/>
            <person name="Galagan J."/>
            <person name="Gearin G."/>
            <person name="Gnerre S."/>
            <person name="Gnirke A."/>
            <person name="Goyette A."/>
            <person name="Graham J."/>
            <person name="Grandbois E."/>
            <person name="Gyaltsen K."/>
            <person name="Hafez N."/>
            <person name="Hagopian D."/>
            <person name="Hagos B."/>
            <person name="Hall J."/>
            <person name="Hatcher B."/>
            <person name="Heller A."/>
            <person name="Higgins H."/>
            <person name="Honan T."/>
            <person name="Horn A."/>
            <person name="Houde N."/>
            <person name="Hughes L."/>
            <person name="Hulme W."/>
            <person name="Husby E."/>
            <person name="Iliev I."/>
            <person name="Jaffe D."/>
            <person name="Jones C."/>
            <person name="Kamal M."/>
            <person name="Kamat A."/>
            <person name="Kamvysselis M."/>
            <person name="Karlsson E."/>
            <person name="Kells C."/>
            <person name="Kieu A."/>
            <person name="Kisner P."/>
            <person name="Kodira C."/>
            <person name="Kulbokas E."/>
            <person name="Labutti K."/>
            <person name="Lama D."/>
            <person name="Landers T."/>
            <person name="Leger J."/>
            <person name="Levine S."/>
            <person name="Lewis D."/>
            <person name="Lewis T."/>
            <person name="Lindblad-toh K."/>
            <person name="Liu X."/>
            <person name="Lokyitsang T."/>
            <person name="Lokyitsang Y."/>
            <person name="Lucien O."/>
            <person name="Lui A."/>
            <person name="Ma L.J."/>
            <person name="Mabbitt R."/>
            <person name="Macdonald J."/>
            <person name="Maclean C."/>
            <person name="Major J."/>
            <person name="Manning J."/>
            <person name="Marabella R."/>
            <person name="Maru K."/>
            <person name="Matthews C."/>
            <person name="Mauceli E."/>
            <person name="Mccarthy M."/>
            <person name="Mcdonough S."/>
            <person name="Mcghee T."/>
            <person name="Meldrim J."/>
            <person name="Meneus L."/>
            <person name="Mesirov J."/>
            <person name="Mihalev A."/>
            <person name="Mihova T."/>
            <person name="Mikkelsen T."/>
            <person name="Mlenga V."/>
            <person name="Moru K."/>
            <person name="Mozes J."/>
            <person name="Mulrain L."/>
            <person name="Munson G."/>
            <person name="Naylor J."/>
            <person name="Newes C."/>
            <person name="Nguyen C."/>
            <person name="Nguyen N."/>
            <person name="Nguyen T."/>
            <person name="Nicol R."/>
            <person name="Nielsen C."/>
            <person name="Nizzari M."/>
            <person name="Norbu C."/>
            <person name="Norbu N."/>
            <person name="O'donnell P."/>
            <person name="Okoawo O."/>
            <person name="O'leary S."/>
            <person name="Omotosho B."/>
            <person name="O'neill K."/>
            <person name="Osman S."/>
            <person name="Parker S."/>
            <person name="Perrin D."/>
            <person name="Phunkhang P."/>
            <person name="Piqani B."/>
            <person name="Purcell S."/>
            <person name="Rachupka T."/>
            <person name="Ramasamy U."/>
            <person name="Rameau R."/>
            <person name="Ray V."/>
            <person name="Raymond C."/>
            <person name="Retta R."/>
            <person name="Richardson S."/>
            <person name="Rise C."/>
            <person name="Rodriguez J."/>
            <person name="Rogers J."/>
            <person name="Rogov P."/>
            <person name="Rutman M."/>
            <person name="Schupbach R."/>
            <person name="Seaman C."/>
            <person name="Settipalli S."/>
            <person name="Sharpe T."/>
            <person name="Sheridan J."/>
            <person name="Sherpa N."/>
            <person name="Shi J."/>
            <person name="Smirnov S."/>
            <person name="Smith C."/>
            <person name="Sougnez C."/>
            <person name="Spencer B."/>
            <person name="Stalker J."/>
            <person name="Stange-thomann N."/>
            <person name="Stavropoulos S."/>
            <person name="Stetson K."/>
            <person name="Stone C."/>
            <person name="Stone S."/>
            <person name="Stubbs M."/>
            <person name="Talamas J."/>
            <person name="Tchuinga P."/>
            <person name="Tenzing P."/>
            <person name="Tesfaye S."/>
            <person name="Theodore J."/>
            <person name="Thoulutsang Y."/>
            <person name="Topham K."/>
            <person name="Towey S."/>
            <person name="Tsamla T."/>
            <person name="Tsomo N."/>
            <person name="Vallee D."/>
            <person name="Vassiliev H."/>
            <person name="Venkataraman V."/>
            <person name="Vinson J."/>
            <person name="Vo A."/>
            <person name="Wade C."/>
            <person name="Wang S."/>
            <person name="Wangchuk T."/>
            <person name="Wangdi T."/>
            <person name="Whittaker C."/>
            <person name="Wilkinson J."/>
            <person name="Wu Y."/>
            <person name="Wyman D."/>
            <person name="Yadav S."/>
            <person name="Yang S."/>
            <person name="Yang X."/>
            <person name="Yeager S."/>
            <person name="Yee E."/>
            <person name="Young G."/>
            <person name="Zainoun J."/>
            <person name="Zembeck L."/>
            <person name="Zimmer A."/>
            <person name="Zody M."/>
            <person name="Lander E."/>
        </authorList>
    </citation>
    <scope>NUCLEOTIDE SEQUENCE [LARGE SCALE GENOMIC DNA]</scope>
</reference>
<dbReference type="PROSITE" id="PS00028">
    <property type="entry name" value="ZINC_FINGER_C2H2_1"/>
    <property type="match status" value="9"/>
</dbReference>
<dbReference type="SUPFAM" id="SSF57667">
    <property type="entry name" value="beta-beta-alpha zinc fingers"/>
    <property type="match status" value="4"/>
</dbReference>
<feature type="domain" description="C2H2-type" evidence="12">
    <location>
        <begin position="566"/>
        <end position="594"/>
    </location>
</feature>
<dbReference type="GO" id="GO:0005634">
    <property type="term" value="C:nucleus"/>
    <property type="evidence" value="ECO:0007669"/>
    <property type="project" value="UniProtKB-SubCell"/>
</dbReference>
<evidence type="ECO:0000256" key="6">
    <source>
        <dbReference type="ARBA" id="ARBA00023015"/>
    </source>
</evidence>
<evidence type="ECO:0000256" key="3">
    <source>
        <dbReference type="ARBA" id="ARBA00022737"/>
    </source>
</evidence>
<evidence type="ECO:0000256" key="8">
    <source>
        <dbReference type="ARBA" id="ARBA00023163"/>
    </source>
</evidence>
<dbReference type="GO" id="GO:0008270">
    <property type="term" value="F:zinc ion binding"/>
    <property type="evidence" value="ECO:0007669"/>
    <property type="project" value="UniProtKB-KW"/>
</dbReference>
<keyword evidence="2" id="KW-0479">Metal-binding</keyword>
<dbReference type="InterPro" id="IPR036236">
    <property type="entry name" value="Znf_C2H2_sf"/>
</dbReference>
<feature type="region of interest" description="Disordered" evidence="11">
    <location>
        <begin position="278"/>
        <end position="303"/>
    </location>
</feature>
<evidence type="ECO:0000256" key="9">
    <source>
        <dbReference type="ARBA" id="ARBA00023242"/>
    </source>
</evidence>
<evidence type="ECO:0000256" key="7">
    <source>
        <dbReference type="ARBA" id="ARBA00023125"/>
    </source>
</evidence>
<keyword evidence="14" id="KW-1185">Reference proteome</keyword>
<dbReference type="eggNOG" id="KOG1721">
    <property type="taxonomic scope" value="Eukaryota"/>
</dbReference>
<dbReference type="Ensembl" id="ENSCSAVT00000013008.1">
    <property type="protein sequence ID" value="ENSCSAVP00000012859.1"/>
    <property type="gene ID" value="ENSCSAVG00000007548.1"/>
</dbReference>
<sequence>MQSYFETLNDLAGHGSLAFLENGSLTGEQQNGLTSNLAQLTADENIPLHQGLAENSIENVVEDGDVFQCGRCKQQFSNLTAFVQHKTKQCSVQRQLYEHNIPPNIPENHLSSSMPDQMLLYGQPNGVITNNNGMQSRSIESVDSSMLNHQNLVTSHPIPLSMTSQTNVGVPSLPTHRIRRILPMPCNGNNPPPNQQRVMLPCSQPITATAPHNRITISGDLLESEERHGPQMVEDDITGPTNGLISSLLQQIPPFQPVGSYFPNQIFALLTSVKKPTPSIKISPYRHSEPQENPSYDPSHQNSIINQPVRNQLMKSKGKSLNTILPRLYDRNNNTSSSAPSGVPDSSASPEKKGDSADTKKKFPCQFCNKVFSKNFDLEQHKRSHTGEKPFQCIVCGRAFAQKSNVKKHMVSHKVWLKETASFSQPCAKEGDSADATNGNFDESFICQYCGEAFPSYNKRKSHMQVHKDKQVYKCLKEECSLTFRDLDAFIAHVKSHESGMTYRCHQCHKVFKSLRDLGLHQYQVHLNSKRRSALSKTYACQLCPSKFSHPTALHEHESSDPPHHHVCRICDATFTCERYLRKHYSLQHKETNTKGAVCNICGKYLRSVYYLRLHMFIHTKELPYRCTKCDAAFNRKDKVKRHMLIHDPVKRFKCPLRTVLGCTKEYNRADKLKEHIISHSRVKRTYSCSYCSKKYSRQSCKIKHEKTHTCNFNCKSCNQFFDTEANFKSHKCASLKRRSKRQPTRRVKSTPNKIARETNSQENPVETGEDRSERVYTRLWPMVTNQSNQSQISAHITANENDVIIQPVCDVSENVQ</sequence>
<feature type="compositionally biased region" description="Polar residues" evidence="11">
    <location>
        <begin position="750"/>
        <end position="765"/>
    </location>
</feature>
<feature type="region of interest" description="Disordered" evidence="11">
    <location>
        <begin position="329"/>
        <end position="359"/>
    </location>
</feature>
<keyword evidence="5" id="KW-0862">Zinc</keyword>
<dbReference type="InterPro" id="IPR013087">
    <property type="entry name" value="Znf_C2H2_type"/>
</dbReference>
<evidence type="ECO:0000256" key="4">
    <source>
        <dbReference type="ARBA" id="ARBA00022771"/>
    </source>
</evidence>
<dbReference type="Pfam" id="PF00096">
    <property type="entry name" value="zf-C2H2"/>
    <property type="match status" value="4"/>
</dbReference>
<comment type="subcellular location">
    <subcellularLocation>
        <location evidence="1">Nucleus</location>
    </subcellularLocation>
</comment>
<evidence type="ECO:0000313" key="13">
    <source>
        <dbReference type="Ensembl" id="ENSCSAVP00000012859.1"/>
    </source>
</evidence>
<keyword evidence="8" id="KW-0804">Transcription</keyword>
<feature type="domain" description="C2H2-type" evidence="12">
    <location>
        <begin position="445"/>
        <end position="472"/>
    </location>
</feature>
<dbReference type="STRING" id="51511.ENSCSAVP00000012859"/>
<feature type="domain" description="C2H2-type" evidence="12">
    <location>
        <begin position="473"/>
        <end position="502"/>
    </location>
</feature>
<dbReference type="AlphaFoldDB" id="H2Z5J7"/>
<evidence type="ECO:0000256" key="11">
    <source>
        <dbReference type="SAM" id="MobiDB-lite"/>
    </source>
</evidence>
<reference evidence="13" key="3">
    <citation type="submission" date="2025-09" db="UniProtKB">
        <authorList>
            <consortium name="Ensembl"/>
        </authorList>
    </citation>
    <scope>IDENTIFICATION</scope>
</reference>
<evidence type="ECO:0000313" key="14">
    <source>
        <dbReference type="Proteomes" id="UP000007875"/>
    </source>
</evidence>
<dbReference type="HOGENOM" id="CLU_013403_0_0_1"/>
<dbReference type="PANTHER" id="PTHR24408:SF58">
    <property type="entry name" value="TRANSCRIPTION FACTOR (TFIIIA), PUTATIVE (AFU_ORTHOLOGUE AFUA_1G05150)-RELATED"/>
    <property type="match status" value="1"/>
</dbReference>
<dbReference type="SMART" id="SM00355">
    <property type="entry name" value="ZnF_C2H2"/>
    <property type="match status" value="13"/>
</dbReference>
<feature type="domain" description="C2H2-type" evidence="12">
    <location>
        <begin position="625"/>
        <end position="652"/>
    </location>
</feature>
<feature type="domain" description="C2H2-type" evidence="12">
    <location>
        <begin position="503"/>
        <end position="531"/>
    </location>
</feature>
<accession>H2Z5J7</accession>
<keyword evidence="6" id="KW-0805">Transcription regulation</keyword>
<feature type="domain" description="C2H2-type" evidence="12">
    <location>
        <begin position="363"/>
        <end position="390"/>
    </location>
</feature>
<feature type="domain" description="C2H2-type" evidence="12">
    <location>
        <begin position="597"/>
        <end position="624"/>
    </location>
</feature>
<dbReference type="FunFam" id="3.30.160.60:FF:000618">
    <property type="entry name" value="zinc finger protein 341 isoform X1"/>
    <property type="match status" value="1"/>
</dbReference>
<dbReference type="GeneTree" id="ENSGT00390000000546"/>
<keyword evidence="4 10" id="KW-0863">Zinc-finger</keyword>
<evidence type="ECO:0000256" key="2">
    <source>
        <dbReference type="ARBA" id="ARBA00022723"/>
    </source>
</evidence>
<evidence type="ECO:0000256" key="1">
    <source>
        <dbReference type="ARBA" id="ARBA00004123"/>
    </source>
</evidence>
<reference evidence="13" key="2">
    <citation type="submission" date="2025-08" db="UniProtKB">
        <authorList>
            <consortium name="Ensembl"/>
        </authorList>
    </citation>
    <scope>IDENTIFICATION</scope>
</reference>
<protein>
    <recommendedName>
        <fullName evidence="12">C2H2-type domain-containing protein</fullName>
    </recommendedName>
</protein>
<dbReference type="OMA" id="PQHYFKE"/>
<feature type="domain" description="C2H2-type" evidence="12">
    <location>
        <begin position="687"/>
        <end position="710"/>
    </location>
</feature>
<feature type="compositionally biased region" description="Basic residues" evidence="11">
    <location>
        <begin position="735"/>
        <end position="749"/>
    </location>
</feature>
<feature type="compositionally biased region" description="Basic and acidic residues" evidence="11">
    <location>
        <begin position="350"/>
        <end position="359"/>
    </location>
</feature>
<dbReference type="GO" id="GO:0043565">
    <property type="term" value="F:sequence-specific DNA binding"/>
    <property type="evidence" value="ECO:0007669"/>
    <property type="project" value="TreeGrafter"/>
</dbReference>
<keyword evidence="7" id="KW-0238">DNA-binding</keyword>
<keyword evidence="3" id="KW-0677">Repeat</keyword>
<feature type="domain" description="C2H2-type" evidence="12">
    <location>
        <begin position="391"/>
        <end position="413"/>
    </location>
</feature>
<feature type="compositionally biased region" description="Polar residues" evidence="11">
    <location>
        <begin position="291"/>
        <end position="303"/>
    </location>
</feature>
<feature type="compositionally biased region" description="Low complexity" evidence="11">
    <location>
        <begin position="336"/>
        <end position="349"/>
    </location>
</feature>
<proteinExistence type="predicted"/>
<evidence type="ECO:0000256" key="5">
    <source>
        <dbReference type="ARBA" id="ARBA00022833"/>
    </source>
</evidence>
<dbReference type="GO" id="GO:0000981">
    <property type="term" value="F:DNA-binding transcription factor activity, RNA polymerase II-specific"/>
    <property type="evidence" value="ECO:0007669"/>
    <property type="project" value="TreeGrafter"/>
</dbReference>
<dbReference type="PROSITE" id="PS50157">
    <property type="entry name" value="ZINC_FINGER_C2H2_2"/>
    <property type="match status" value="10"/>
</dbReference>
<dbReference type="InParanoid" id="H2Z5J7"/>
<dbReference type="Proteomes" id="UP000007875">
    <property type="component" value="Unassembled WGS sequence"/>
</dbReference>
<evidence type="ECO:0000259" key="12">
    <source>
        <dbReference type="PROSITE" id="PS50157"/>
    </source>
</evidence>
<dbReference type="FunFam" id="3.30.160.60:FF:000679">
    <property type="entry name" value="Zinc finger protein 341"/>
    <property type="match status" value="1"/>
</dbReference>
<keyword evidence="9" id="KW-0539">Nucleus</keyword>